<name>A0A267DZ69_9PLAT</name>
<feature type="non-terminal residue" evidence="2">
    <location>
        <position position="1"/>
    </location>
</feature>
<comment type="caution">
    <text evidence="2">The sequence shown here is derived from an EMBL/GenBank/DDBJ whole genome shotgun (WGS) entry which is preliminary data.</text>
</comment>
<reference evidence="2 3" key="1">
    <citation type="submission" date="2017-06" db="EMBL/GenBank/DDBJ databases">
        <title>A platform for efficient transgenesis in Macrostomum lignano, a flatworm model organism for stem cell research.</title>
        <authorList>
            <person name="Berezikov E."/>
        </authorList>
    </citation>
    <scope>NUCLEOTIDE SEQUENCE [LARGE SCALE GENOMIC DNA]</scope>
    <source>
        <strain evidence="2">DV1</strain>
        <tissue evidence="2">Whole organism</tissue>
    </source>
</reference>
<gene>
    <name evidence="2" type="ORF">BOX15_Mlig011745g4</name>
</gene>
<proteinExistence type="predicted"/>
<accession>A0A267DZ69</accession>
<evidence type="ECO:0000256" key="1">
    <source>
        <dbReference type="SAM" id="MobiDB-lite"/>
    </source>
</evidence>
<dbReference type="AlphaFoldDB" id="A0A267DZ69"/>
<feature type="region of interest" description="Disordered" evidence="1">
    <location>
        <begin position="51"/>
        <end position="71"/>
    </location>
</feature>
<evidence type="ECO:0000313" key="2">
    <source>
        <dbReference type="EMBL" id="PAA54476.1"/>
    </source>
</evidence>
<sequence length="400" mass="42605">PAAVSAVFWRRSRALLAIGASCRLAPPSAAAHVRSGRHLEHVLYPARLRPKRPQQAAEKRQQQQRLPSAQSSLVTREDLEAAWNWQAEGTDPAAAASLILSVDCRAMSSEDLALSLRAIAAPYHARHLGAGGETALAALRADPRLTLLECAAAARAGHLGPAQLCHLVRDLCVALRSDPRVTAAPLMLLNSAVNDLPLARLLETLWRLTQATAPPPGPEPALLRRQALVHLRARLFELEAPAPDCAAAARAALLFPGEGELEPYQTARLLSAARRGAARASALDPALVGDAALGWRPLLAWSLPPACRHLSECAEGMFELGAEDLDGLLNSQEALLAALTQPVPPDESATEAAAVAGGLRDFCELGPRVLERLPSAARPDDLATKFHSDRRRLLPLAIAD</sequence>
<evidence type="ECO:0000313" key="3">
    <source>
        <dbReference type="Proteomes" id="UP000215902"/>
    </source>
</evidence>
<organism evidence="2 3">
    <name type="scientific">Macrostomum lignano</name>
    <dbReference type="NCBI Taxonomy" id="282301"/>
    <lineage>
        <taxon>Eukaryota</taxon>
        <taxon>Metazoa</taxon>
        <taxon>Spiralia</taxon>
        <taxon>Lophotrochozoa</taxon>
        <taxon>Platyhelminthes</taxon>
        <taxon>Rhabditophora</taxon>
        <taxon>Macrostomorpha</taxon>
        <taxon>Macrostomida</taxon>
        <taxon>Macrostomidae</taxon>
        <taxon>Macrostomum</taxon>
    </lineage>
</organism>
<dbReference type="EMBL" id="NIVC01002900">
    <property type="protein sequence ID" value="PAA54476.1"/>
    <property type="molecule type" value="Genomic_DNA"/>
</dbReference>
<protein>
    <submittedName>
        <fullName evidence="2">Uncharacterized protein</fullName>
    </submittedName>
</protein>
<dbReference type="Proteomes" id="UP000215902">
    <property type="component" value="Unassembled WGS sequence"/>
</dbReference>
<keyword evidence="3" id="KW-1185">Reference proteome</keyword>